<dbReference type="Proteomes" id="UP000029577">
    <property type="component" value="Unassembled WGS sequence"/>
</dbReference>
<keyword evidence="2" id="KW-1185">Reference proteome</keyword>
<protein>
    <submittedName>
        <fullName evidence="1">Uncharacterized protein</fullName>
    </submittedName>
</protein>
<evidence type="ECO:0000313" key="2">
    <source>
        <dbReference type="Proteomes" id="UP000029577"/>
    </source>
</evidence>
<dbReference type="AlphaFoldDB" id="A0A095ULD3"/>
<proteinExistence type="predicted"/>
<evidence type="ECO:0000313" key="1">
    <source>
        <dbReference type="EMBL" id="KGD75258.1"/>
    </source>
</evidence>
<accession>A0A095ULD3</accession>
<dbReference type="STRING" id="642227.HA49_08475"/>
<name>A0A095ULD3_9GAMM</name>
<dbReference type="OrthoDB" id="6478877at2"/>
<dbReference type="EMBL" id="JPKR02000004">
    <property type="protein sequence ID" value="KGD75258.1"/>
    <property type="molecule type" value="Genomic_DNA"/>
</dbReference>
<comment type="caution">
    <text evidence="1">The sequence shown here is derived from an EMBL/GenBank/DDBJ whole genome shotgun (WGS) entry which is preliminary data.</text>
</comment>
<reference evidence="1" key="1">
    <citation type="submission" date="2014-12" db="EMBL/GenBank/DDBJ databases">
        <title>The draft genome of the Tatumella morbirosei type strain, LMG23360T isolated from pineapple rot.</title>
        <authorList>
            <person name="Smits T.H."/>
            <person name="Palmer M."/>
            <person name="Venter S.N."/>
            <person name="Duffy B."/>
            <person name="Steenkamp E.T."/>
            <person name="Chan W.Y."/>
            <person name="Coutinho T.A."/>
            <person name="Coetzee M.P."/>
            <person name="De Maayer P."/>
        </authorList>
    </citation>
    <scope>NUCLEOTIDE SEQUENCE [LARGE SCALE GENOMIC DNA]</scope>
    <source>
        <strain evidence="1">LMG 23360</strain>
    </source>
</reference>
<organism evidence="1 2">
    <name type="scientific">Tatumella morbirosei</name>
    <dbReference type="NCBI Taxonomy" id="642227"/>
    <lineage>
        <taxon>Bacteria</taxon>
        <taxon>Pseudomonadati</taxon>
        <taxon>Pseudomonadota</taxon>
        <taxon>Gammaproteobacteria</taxon>
        <taxon>Enterobacterales</taxon>
        <taxon>Erwiniaceae</taxon>
        <taxon>Tatumella</taxon>
    </lineage>
</organism>
<sequence>MLGEWIKHQIREQEQRERQAAWDRHYHHLRTMPANTFAAIYAELFKNDDFTDVRFNGELYEDTAIYYASLARDEGYEVLV</sequence>
<gene>
    <name evidence="1" type="ORF">HA49_08475</name>
</gene>
<dbReference type="RefSeq" id="WP_038018868.1">
    <property type="nucleotide sequence ID" value="NZ_JPKR02000004.1"/>
</dbReference>